<feature type="transmembrane region" description="Helical" evidence="7">
    <location>
        <begin position="142"/>
        <end position="163"/>
    </location>
</feature>
<dbReference type="PANTHER" id="PTHR23517">
    <property type="entry name" value="RESISTANCE PROTEIN MDTM, PUTATIVE-RELATED-RELATED"/>
    <property type="match status" value="1"/>
</dbReference>
<keyword evidence="5 7" id="KW-1133">Transmembrane helix</keyword>
<evidence type="ECO:0000256" key="3">
    <source>
        <dbReference type="ARBA" id="ARBA00022475"/>
    </source>
</evidence>
<protein>
    <submittedName>
        <fullName evidence="9">MFS transporter</fullName>
    </submittedName>
</protein>
<evidence type="ECO:0000256" key="7">
    <source>
        <dbReference type="SAM" id="Phobius"/>
    </source>
</evidence>
<dbReference type="AlphaFoldDB" id="A0A3S0K4G3"/>
<feature type="transmembrane region" description="Helical" evidence="7">
    <location>
        <begin position="372"/>
        <end position="393"/>
    </location>
</feature>
<gene>
    <name evidence="9" type="ORF">EJ903_13480</name>
</gene>
<keyword evidence="3" id="KW-1003">Cell membrane</keyword>
<feature type="transmembrane region" description="Helical" evidence="7">
    <location>
        <begin position="80"/>
        <end position="99"/>
    </location>
</feature>
<dbReference type="EMBL" id="RXMA01000011">
    <property type="protein sequence ID" value="RTR19498.1"/>
    <property type="molecule type" value="Genomic_DNA"/>
</dbReference>
<evidence type="ECO:0000259" key="8">
    <source>
        <dbReference type="PROSITE" id="PS50850"/>
    </source>
</evidence>
<name>A0A3S0K4G3_9PROT</name>
<feature type="domain" description="Major facilitator superfamily (MFS) profile" evidence="8">
    <location>
        <begin position="15"/>
        <end position="401"/>
    </location>
</feature>
<dbReference type="Proteomes" id="UP000277007">
    <property type="component" value="Unassembled WGS sequence"/>
</dbReference>
<evidence type="ECO:0000256" key="5">
    <source>
        <dbReference type="ARBA" id="ARBA00022989"/>
    </source>
</evidence>
<dbReference type="SUPFAM" id="SSF103473">
    <property type="entry name" value="MFS general substrate transporter"/>
    <property type="match status" value="1"/>
</dbReference>
<dbReference type="Gene3D" id="1.20.1250.20">
    <property type="entry name" value="MFS general substrate transporter like domains"/>
    <property type="match status" value="2"/>
</dbReference>
<sequence length="414" mass="42536">MPSPSSPTAAESRRVIGFVNAGHFVDHLLMLVFPTAVLGMADEFGLGYGELLGLSLGGFIAFGAGSVPAGWLGDRWSRRNMMVVFFLCMGAAAALTGLARTPVQLAAGLAVMGLFGAIYHPVGTALLTAHAHALGGRVGREIGINGVWGNLGIAVAALATGGLTQGFGWRAAFVLPGLFTIGLGVAFLALVPDGLAPVKAAARTVGRLPRAVVLRAFSVLAVTTVAGGVVFNAATLALPKLFDERLSLLTSTPLGIGALVCAVYGIGATSQLIVGRLVDRHTLRSIFIPLSVLQAPCLILAGYASGWGLVAVATVMMFTIFGQVTINDTMVAKYTDDAWRARAYSIRYLISFAASAVAVPLVAVLHDQGVGAFPGGFTLVMLVLAALGGSIFLSSLAFPHRPDEVAGTVPAAAE</sequence>
<feature type="transmembrane region" description="Helical" evidence="7">
    <location>
        <begin position="21"/>
        <end position="41"/>
    </location>
</feature>
<reference evidence="9 10" key="1">
    <citation type="submission" date="2018-12" db="EMBL/GenBank/DDBJ databases">
        <authorList>
            <person name="Yang Y."/>
        </authorList>
    </citation>
    <scope>NUCLEOTIDE SEQUENCE [LARGE SCALE GENOMIC DNA]</scope>
    <source>
        <strain evidence="9 10">L-25-5w-1</strain>
    </source>
</reference>
<feature type="transmembrane region" description="Helical" evidence="7">
    <location>
        <begin position="254"/>
        <end position="274"/>
    </location>
</feature>
<feature type="transmembrane region" description="Helical" evidence="7">
    <location>
        <begin position="105"/>
        <end position="130"/>
    </location>
</feature>
<dbReference type="RefSeq" id="WP_126616119.1">
    <property type="nucleotide sequence ID" value="NZ_JBHUCY010000049.1"/>
</dbReference>
<dbReference type="InterPro" id="IPR036259">
    <property type="entry name" value="MFS_trans_sf"/>
</dbReference>
<dbReference type="GO" id="GO:0005886">
    <property type="term" value="C:plasma membrane"/>
    <property type="evidence" value="ECO:0007669"/>
    <property type="project" value="UniProtKB-SubCell"/>
</dbReference>
<keyword evidence="4 7" id="KW-0812">Transmembrane</keyword>
<dbReference type="InterPro" id="IPR050171">
    <property type="entry name" value="MFS_Transporters"/>
</dbReference>
<keyword evidence="10" id="KW-1185">Reference proteome</keyword>
<feature type="transmembrane region" description="Helical" evidence="7">
    <location>
        <begin position="212"/>
        <end position="234"/>
    </location>
</feature>
<evidence type="ECO:0000256" key="2">
    <source>
        <dbReference type="ARBA" id="ARBA00022448"/>
    </source>
</evidence>
<dbReference type="Pfam" id="PF07690">
    <property type="entry name" value="MFS_1"/>
    <property type="match status" value="1"/>
</dbReference>
<evidence type="ECO:0000313" key="9">
    <source>
        <dbReference type="EMBL" id="RTR19498.1"/>
    </source>
</evidence>
<evidence type="ECO:0000256" key="1">
    <source>
        <dbReference type="ARBA" id="ARBA00004651"/>
    </source>
</evidence>
<dbReference type="PANTHER" id="PTHR23517:SF2">
    <property type="entry name" value="MULTIDRUG RESISTANCE PROTEIN MDTH"/>
    <property type="match status" value="1"/>
</dbReference>
<dbReference type="InterPro" id="IPR011701">
    <property type="entry name" value="MFS"/>
</dbReference>
<dbReference type="OrthoDB" id="8524807at2"/>
<dbReference type="InterPro" id="IPR020846">
    <property type="entry name" value="MFS_dom"/>
</dbReference>
<feature type="transmembrane region" description="Helical" evidence="7">
    <location>
        <begin position="53"/>
        <end position="73"/>
    </location>
</feature>
<feature type="transmembrane region" description="Helical" evidence="7">
    <location>
        <begin position="309"/>
        <end position="326"/>
    </location>
</feature>
<comment type="subcellular location">
    <subcellularLocation>
        <location evidence="1">Cell membrane</location>
        <topology evidence="1">Multi-pass membrane protein</topology>
    </subcellularLocation>
</comment>
<feature type="transmembrane region" description="Helical" evidence="7">
    <location>
        <begin position="346"/>
        <end position="366"/>
    </location>
</feature>
<accession>A0A3S0K4G3</accession>
<evidence type="ECO:0000256" key="4">
    <source>
        <dbReference type="ARBA" id="ARBA00022692"/>
    </source>
</evidence>
<feature type="transmembrane region" description="Helical" evidence="7">
    <location>
        <begin position="169"/>
        <end position="191"/>
    </location>
</feature>
<organism evidence="9 10">
    <name type="scientific">Azospirillum griseum</name>
    <dbReference type="NCBI Taxonomy" id="2496639"/>
    <lineage>
        <taxon>Bacteria</taxon>
        <taxon>Pseudomonadati</taxon>
        <taxon>Pseudomonadota</taxon>
        <taxon>Alphaproteobacteria</taxon>
        <taxon>Rhodospirillales</taxon>
        <taxon>Azospirillaceae</taxon>
        <taxon>Azospirillum</taxon>
    </lineage>
</organism>
<feature type="transmembrane region" description="Helical" evidence="7">
    <location>
        <begin position="286"/>
        <end position="303"/>
    </location>
</feature>
<keyword evidence="2" id="KW-0813">Transport</keyword>
<dbReference type="PROSITE" id="PS50850">
    <property type="entry name" value="MFS"/>
    <property type="match status" value="1"/>
</dbReference>
<evidence type="ECO:0000313" key="10">
    <source>
        <dbReference type="Proteomes" id="UP000277007"/>
    </source>
</evidence>
<proteinExistence type="predicted"/>
<comment type="caution">
    <text evidence="9">The sequence shown here is derived from an EMBL/GenBank/DDBJ whole genome shotgun (WGS) entry which is preliminary data.</text>
</comment>
<dbReference type="GO" id="GO:0022857">
    <property type="term" value="F:transmembrane transporter activity"/>
    <property type="evidence" value="ECO:0007669"/>
    <property type="project" value="InterPro"/>
</dbReference>
<evidence type="ECO:0000256" key="6">
    <source>
        <dbReference type="ARBA" id="ARBA00023136"/>
    </source>
</evidence>
<keyword evidence="6 7" id="KW-0472">Membrane</keyword>